<gene>
    <name evidence="1" type="ORF">ANN_22072</name>
</gene>
<name>A0ABQ8S745_PERAM</name>
<sequence>MKSLSDRWSGFESREKFFVTLTGYSLRFRNVAKGNSSLLQSLMLAGNEFQSLGRAIVKEDEYEEVRWDGIVSIVSWRERVFRLWWEESYFFCYYCYICSHSYSSTTAKATVIAVTTTATINTITSATTIAIKCYIGKTKVMKFRKGGNVSRSDIFTYANEKLEIVNSYKYLGLTLQVTGKSFTKHIEERCSAAIKATYDIKKLEKLSTTTALRLFYIKIAPIVSYALKKIWVHLTSANLKKLEAVKGSYLKRALQVSRTTQTRLVYLLMDTDFFVRELMTSNGLQPTPAYEAHVRDREEKAAAVDQEFLQTPAMNTEEWKKPNFELRHVFTRTAAHGFHHRICAKRGYHSASEQCICTLCGHSCSQYHILTCQARTETLTFYAKEGNF</sequence>
<proteinExistence type="predicted"/>
<keyword evidence="2" id="KW-1185">Reference proteome</keyword>
<evidence type="ECO:0000313" key="2">
    <source>
        <dbReference type="Proteomes" id="UP001148838"/>
    </source>
</evidence>
<accession>A0ABQ8S745</accession>
<dbReference type="EMBL" id="JAJSOF020000033">
    <property type="protein sequence ID" value="KAJ4429868.1"/>
    <property type="molecule type" value="Genomic_DNA"/>
</dbReference>
<dbReference type="Proteomes" id="UP001148838">
    <property type="component" value="Unassembled WGS sequence"/>
</dbReference>
<organism evidence="1 2">
    <name type="scientific">Periplaneta americana</name>
    <name type="common">American cockroach</name>
    <name type="synonym">Blatta americana</name>
    <dbReference type="NCBI Taxonomy" id="6978"/>
    <lineage>
        <taxon>Eukaryota</taxon>
        <taxon>Metazoa</taxon>
        <taxon>Ecdysozoa</taxon>
        <taxon>Arthropoda</taxon>
        <taxon>Hexapoda</taxon>
        <taxon>Insecta</taxon>
        <taxon>Pterygota</taxon>
        <taxon>Neoptera</taxon>
        <taxon>Polyneoptera</taxon>
        <taxon>Dictyoptera</taxon>
        <taxon>Blattodea</taxon>
        <taxon>Blattoidea</taxon>
        <taxon>Blattidae</taxon>
        <taxon>Blattinae</taxon>
        <taxon>Periplaneta</taxon>
    </lineage>
</organism>
<evidence type="ECO:0000313" key="1">
    <source>
        <dbReference type="EMBL" id="KAJ4429868.1"/>
    </source>
</evidence>
<comment type="caution">
    <text evidence="1">The sequence shown here is derived from an EMBL/GenBank/DDBJ whole genome shotgun (WGS) entry which is preliminary data.</text>
</comment>
<protein>
    <submittedName>
        <fullName evidence="1">Uncharacterized protein</fullName>
    </submittedName>
</protein>
<reference evidence="1 2" key="1">
    <citation type="journal article" date="2022" name="Allergy">
        <title>Genome assembly and annotation of Periplaneta americana reveal a comprehensive cockroach allergen profile.</title>
        <authorList>
            <person name="Wang L."/>
            <person name="Xiong Q."/>
            <person name="Saelim N."/>
            <person name="Wang L."/>
            <person name="Nong W."/>
            <person name="Wan A.T."/>
            <person name="Shi M."/>
            <person name="Liu X."/>
            <person name="Cao Q."/>
            <person name="Hui J.H.L."/>
            <person name="Sookrung N."/>
            <person name="Leung T.F."/>
            <person name="Tungtrongchitr A."/>
            <person name="Tsui S.K.W."/>
        </authorList>
    </citation>
    <scope>NUCLEOTIDE SEQUENCE [LARGE SCALE GENOMIC DNA]</scope>
    <source>
        <strain evidence="1">PWHHKU_190912</strain>
    </source>
</reference>